<dbReference type="EMBL" id="AAXW01000023">
    <property type="protein sequence ID" value="EAZ90593.1"/>
    <property type="molecule type" value="Genomic_DNA"/>
</dbReference>
<dbReference type="InterPro" id="IPR000415">
    <property type="entry name" value="Nitroreductase-like"/>
</dbReference>
<dbReference type="PANTHER" id="PTHR43673">
    <property type="entry name" value="NAD(P)H NITROREDUCTASE YDGI-RELATED"/>
    <property type="match status" value="1"/>
</dbReference>
<evidence type="ECO:0000313" key="4">
    <source>
        <dbReference type="EMBL" id="EAZ90593.1"/>
    </source>
</evidence>
<proteinExistence type="inferred from homology"/>
<feature type="domain" description="Nitroreductase" evidence="3">
    <location>
        <begin position="30"/>
        <end position="121"/>
    </location>
</feature>
<dbReference type="AlphaFoldDB" id="A3ISM3"/>
<evidence type="ECO:0000256" key="1">
    <source>
        <dbReference type="ARBA" id="ARBA00007118"/>
    </source>
</evidence>
<dbReference type="PANTHER" id="PTHR43673:SF10">
    <property type="entry name" value="NADH DEHYDROGENASE_NAD(P)H NITROREDUCTASE XCC3605-RELATED"/>
    <property type="match status" value="1"/>
</dbReference>
<evidence type="ECO:0000259" key="3">
    <source>
        <dbReference type="Pfam" id="PF00881"/>
    </source>
</evidence>
<dbReference type="RefSeq" id="WP_008276376.1">
    <property type="nucleotide sequence ID" value="NZ_AAXW01000023.1"/>
</dbReference>
<accession>A3ISM3</accession>
<evidence type="ECO:0000256" key="2">
    <source>
        <dbReference type="ARBA" id="ARBA00023002"/>
    </source>
</evidence>
<dbReference type="Gene3D" id="3.40.109.10">
    <property type="entry name" value="NADH Oxidase"/>
    <property type="match status" value="1"/>
</dbReference>
<dbReference type="GO" id="GO:0016491">
    <property type="term" value="F:oxidoreductase activity"/>
    <property type="evidence" value="ECO:0007669"/>
    <property type="project" value="UniProtKB-KW"/>
</dbReference>
<dbReference type="Proteomes" id="UP000003781">
    <property type="component" value="Unassembled WGS sequence"/>
</dbReference>
<sequence>MAQKTPSVCNRQSSKVYVFSRDEDKQKILSYQNGNRGFGEQASKVLIVTSNMEHFTSIGERNQCWIDGGMYAMSLVYALHSLGLGTCCLNWSVECRVDKQLREVAEISDSEAVIMMIAVGHLTDELKVAQSPRKKIEDVLIIK</sequence>
<dbReference type="Pfam" id="PF00881">
    <property type="entry name" value="Nitroreductase"/>
    <property type="match status" value="1"/>
</dbReference>
<protein>
    <submittedName>
        <fullName evidence="4">Nitroreductase</fullName>
    </submittedName>
</protein>
<dbReference type="SUPFAM" id="SSF55469">
    <property type="entry name" value="FMN-dependent nitroreductase-like"/>
    <property type="match status" value="1"/>
</dbReference>
<keyword evidence="2" id="KW-0560">Oxidoreductase</keyword>
<evidence type="ECO:0000313" key="5">
    <source>
        <dbReference type="Proteomes" id="UP000003781"/>
    </source>
</evidence>
<dbReference type="InterPro" id="IPR029479">
    <property type="entry name" value="Nitroreductase"/>
</dbReference>
<dbReference type="eggNOG" id="COG0778">
    <property type="taxonomic scope" value="Bacteria"/>
</dbReference>
<reference evidence="4 5" key="1">
    <citation type="submission" date="2007-03" db="EMBL/GenBank/DDBJ databases">
        <authorList>
            <person name="Stal L."/>
            <person name="Ferriera S."/>
            <person name="Johnson J."/>
            <person name="Kravitz S."/>
            <person name="Beeson K."/>
            <person name="Sutton G."/>
            <person name="Rogers Y.-H."/>
            <person name="Friedman R."/>
            <person name="Frazier M."/>
            <person name="Venter J.C."/>
        </authorList>
    </citation>
    <scope>NUCLEOTIDE SEQUENCE [LARGE SCALE GENOMIC DNA]</scope>
    <source>
        <strain evidence="4 5">CCY0110</strain>
    </source>
</reference>
<gene>
    <name evidence="4" type="ORF">CY0110_20388</name>
</gene>
<dbReference type="CDD" id="cd02062">
    <property type="entry name" value="Nitro_FMN_reductase"/>
    <property type="match status" value="1"/>
</dbReference>
<name>A3ISM3_9CHRO</name>
<comment type="similarity">
    <text evidence="1">Belongs to the nitroreductase family.</text>
</comment>
<organism evidence="4 5">
    <name type="scientific">Crocosphaera chwakensis CCY0110</name>
    <dbReference type="NCBI Taxonomy" id="391612"/>
    <lineage>
        <taxon>Bacteria</taxon>
        <taxon>Bacillati</taxon>
        <taxon>Cyanobacteriota</taxon>
        <taxon>Cyanophyceae</taxon>
        <taxon>Oscillatoriophycideae</taxon>
        <taxon>Chroococcales</taxon>
        <taxon>Aphanothecaceae</taxon>
        <taxon>Crocosphaera</taxon>
        <taxon>Crocosphaera chwakensis</taxon>
    </lineage>
</organism>
<comment type="caution">
    <text evidence="4">The sequence shown here is derived from an EMBL/GenBank/DDBJ whole genome shotgun (WGS) entry which is preliminary data.</text>
</comment>
<keyword evidence="5" id="KW-1185">Reference proteome</keyword>